<organism evidence="2">
    <name type="scientific">Arion vulgaris</name>
    <dbReference type="NCBI Taxonomy" id="1028688"/>
    <lineage>
        <taxon>Eukaryota</taxon>
        <taxon>Metazoa</taxon>
        <taxon>Spiralia</taxon>
        <taxon>Lophotrochozoa</taxon>
        <taxon>Mollusca</taxon>
        <taxon>Gastropoda</taxon>
        <taxon>Heterobranchia</taxon>
        <taxon>Euthyneura</taxon>
        <taxon>Panpulmonata</taxon>
        <taxon>Eupulmonata</taxon>
        <taxon>Stylommatophora</taxon>
        <taxon>Helicina</taxon>
        <taxon>Arionoidea</taxon>
        <taxon>Arionidae</taxon>
        <taxon>Arion</taxon>
    </lineage>
</organism>
<feature type="region of interest" description="Disordered" evidence="1">
    <location>
        <begin position="77"/>
        <end position="101"/>
    </location>
</feature>
<dbReference type="AlphaFoldDB" id="A0A0B6YGW9"/>
<dbReference type="EMBL" id="HACG01008593">
    <property type="protein sequence ID" value="CEK55458.1"/>
    <property type="molecule type" value="Transcribed_RNA"/>
</dbReference>
<evidence type="ECO:0000313" key="2">
    <source>
        <dbReference type="EMBL" id="CEK55458.1"/>
    </source>
</evidence>
<evidence type="ECO:0000256" key="1">
    <source>
        <dbReference type="SAM" id="MobiDB-lite"/>
    </source>
</evidence>
<accession>A0A0B6YGW9</accession>
<feature type="non-terminal residue" evidence="2">
    <location>
        <position position="1"/>
    </location>
</feature>
<name>A0A0B6YGW9_9EUPU</name>
<sequence length="101" mass="10905">NLPAKPRHRRHSVTLTVPVLGDGKVRRHSVTFPLVPIIHSLGFSTISSSPHLDINIQVVGVEEKQVGKVNLDTAMKDNETSQDVGAVESNIDITVTPPPPT</sequence>
<gene>
    <name evidence="2" type="primary">ORF25264</name>
</gene>
<proteinExistence type="predicted"/>
<protein>
    <submittedName>
        <fullName evidence="2">Uncharacterized protein</fullName>
    </submittedName>
</protein>
<reference evidence="2" key="1">
    <citation type="submission" date="2014-12" db="EMBL/GenBank/DDBJ databases">
        <title>Insight into the proteome of Arion vulgaris.</title>
        <authorList>
            <person name="Aradska J."/>
            <person name="Bulat T."/>
            <person name="Smidak R."/>
            <person name="Sarate P."/>
            <person name="Gangsoo J."/>
            <person name="Sialana F."/>
            <person name="Bilban M."/>
            <person name="Lubec G."/>
        </authorList>
    </citation>
    <scope>NUCLEOTIDE SEQUENCE</scope>
    <source>
        <tissue evidence="2">Skin</tissue>
    </source>
</reference>